<proteinExistence type="predicted"/>
<gene>
    <name evidence="1" type="primary">Acey_s0009.g640</name>
    <name evidence="1" type="ORF">Y032_0009g640</name>
</gene>
<reference evidence="2" key="1">
    <citation type="journal article" date="2015" name="Nat. Genet.">
        <title>The genome and transcriptome of the zoonotic hookworm Ancylostoma ceylanicum identify infection-specific gene families.</title>
        <authorList>
            <person name="Schwarz E.M."/>
            <person name="Hu Y."/>
            <person name="Antoshechkin I."/>
            <person name="Miller M.M."/>
            <person name="Sternberg P.W."/>
            <person name="Aroian R.V."/>
        </authorList>
    </citation>
    <scope>NUCLEOTIDE SEQUENCE</scope>
    <source>
        <strain evidence="2">HY135</strain>
    </source>
</reference>
<keyword evidence="2" id="KW-1185">Reference proteome</keyword>
<dbReference type="AlphaFoldDB" id="A0A016VJT3"/>
<evidence type="ECO:0000313" key="2">
    <source>
        <dbReference type="Proteomes" id="UP000024635"/>
    </source>
</evidence>
<evidence type="ECO:0000313" key="1">
    <source>
        <dbReference type="EMBL" id="EYC27302.1"/>
    </source>
</evidence>
<comment type="caution">
    <text evidence="1">The sequence shown here is derived from an EMBL/GenBank/DDBJ whole genome shotgun (WGS) entry which is preliminary data.</text>
</comment>
<protein>
    <submittedName>
        <fullName evidence="1">Uncharacterized protein</fullName>
    </submittedName>
</protein>
<organism evidence="1 2">
    <name type="scientific">Ancylostoma ceylanicum</name>
    <dbReference type="NCBI Taxonomy" id="53326"/>
    <lineage>
        <taxon>Eukaryota</taxon>
        <taxon>Metazoa</taxon>
        <taxon>Ecdysozoa</taxon>
        <taxon>Nematoda</taxon>
        <taxon>Chromadorea</taxon>
        <taxon>Rhabditida</taxon>
        <taxon>Rhabditina</taxon>
        <taxon>Rhabditomorpha</taxon>
        <taxon>Strongyloidea</taxon>
        <taxon>Ancylostomatidae</taxon>
        <taxon>Ancylostomatinae</taxon>
        <taxon>Ancylostoma</taxon>
    </lineage>
</organism>
<sequence>MRWLRGDFCCRRRLDRGDHEDTVSADSVFFFADAAGTQHGRAACDGIAAIVANQSFLGSFFSSYLMLARRTTTNYQENRIVCSRCDDSCASGVVASRASRARKKRTAIDA</sequence>
<dbReference type="Proteomes" id="UP000024635">
    <property type="component" value="Unassembled WGS sequence"/>
</dbReference>
<dbReference type="EMBL" id="JARK01001345">
    <property type="protein sequence ID" value="EYC27302.1"/>
    <property type="molecule type" value="Genomic_DNA"/>
</dbReference>
<name>A0A016VJT3_9BILA</name>
<accession>A0A016VJT3</accession>